<protein>
    <submittedName>
        <fullName evidence="3">V/A-type H+-transporting ATPase subunit C</fullName>
    </submittedName>
</protein>
<sequence>MGNVARFAALSTKLDAISGRFLQEEDYEVLLHKEKVTEVARYLKENTHYANLLADVDPDDVHRGDLNLLLSRKVIEITEKLAHFTSHNYKELMKALLIRYEVEDLKLILRAISRNEDVRSLDPLFIHSKKFSHLDYEQLLSITSIEDMVALLRGTIYEEAFRSITQEDLEVREFHAEMNLDFVYFKNLLKKSKNLSNEDRKILEELIGINIDLINIQWLYRARKYYGLSPEEILNYTLPGGIRYKFSQLKDLVYQEDPIEAVISSVKYTYPKIVAMKDIYIERKIYQYLYDMFKKSNRENRMNIAKLTSVLHFLEYEIRDIITIIEGIRYDVPVEAMKDFLIRNFD</sequence>
<gene>
    <name evidence="3" type="ORF">SAMN02745120_2599</name>
</gene>
<dbReference type="SUPFAM" id="SSF103486">
    <property type="entry name" value="V-type ATP synthase subunit C"/>
    <property type="match status" value="1"/>
</dbReference>
<dbReference type="PANTHER" id="PTHR38682">
    <property type="entry name" value="V-TYPE ATP SYNTHASE SUBUNIT C"/>
    <property type="match status" value="1"/>
</dbReference>
<name>A0A1T5D6X9_9FIRM</name>
<dbReference type="Gene3D" id="1.10.132.50">
    <property type="entry name" value="ATP synthase (C/AC39) subunit, domain 3"/>
    <property type="match status" value="2"/>
</dbReference>
<dbReference type="GO" id="GO:0046961">
    <property type="term" value="F:proton-transporting ATPase activity, rotational mechanism"/>
    <property type="evidence" value="ECO:0007669"/>
    <property type="project" value="InterPro"/>
</dbReference>
<dbReference type="InterPro" id="IPR002843">
    <property type="entry name" value="ATPase_V0-cplx_csu/dsu"/>
</dbReference>
<evidence type="ECO:0000256" key="1">
    <source>
        <dbReference type="ARBA" id="ARBA00022448"/>
    </source>
</evidence>
<dbReference type="Proteomes" id="UP000243406">
    <property type="component" value="Unassembled WGS sequence"/>
</dbReference>
<organism evidence="3 4">
    <name type="scientific">Acetoanaerobium noterae</name>
    <dbReference type="NCBI Taxonomy" id="745369"/>
    <lineage>
        <taxon>Bacteria</taxon>
        <taxon>Bacillati</taxon>
        <taxon>Bacillota</taxon>
        <taxon>Clostridia</taxon>
        <taxon>Peptostreptococcales</taxon>
        <taxon>Filifactoraceae</taxon>
        <taxon>Acetoanaerobium</taxon>
    </lineage>
</organism>
<accession>A0A1T5D6X9</accession>
<keyword evidence="1" id="KW-0813">Transport</keyword>
<keyword evidence="2" id="KW-0406">Ion transport</keyword>
<dbReference type="InterPro" id="IPR036079">
    <property type="entry name" value="ATPase_csu/dsu_sf"/>
</dbReference>
<dbReference type="OrthoDB" id="9816136at2"/>
<dbReference type="InterPro" id="IPR044911">
    <property type="entry name" value="V-type_ATPase_csu/dsu_dom_3"/>
</dbReference>
<keyword evidence="4" id="KW-1185">Reference proteome</keyword>
<dbReference type="Pfam" id="PF01992">
    <property type="entry name" value="vATP-synt_AC39"/>
    <property type="match status" value="1"/>
</dbReference>
<dbReference type="AlphaFoldDB" id="A0A1T5D6X9"/>
<evidence type="ECO:0000256" key="2">
    <source>
        <dbReference type="ARBA" id="ARBA00023065"/>
    </source>
</evidence>
<dbReference type="InterPro" id="IPR050873">
    <property type="entry name" value="V-ATPase_V0D/AC39_subunit"/>
</dbReference>
<dbReference type="EMBL" id="FUYN01000007">
    <property type="protein sequence ID" value="SKB67357.1"/>
    <property type="molecule type" value="Genomic_DNA"/>
</dbReference>
<evidence type="ECO:0000313" key="4">
    <source>
        <dbReference type="Proteomes" id="UP000243406"/>
    </source>
</evidence>
<dbReference type="PANTHER" id="PTHR38682:SF1">
    <property type="entry name" value="V-TYPE ATP SYNTHASE SUBUNIT C"/>
    <property type="match status" value="1"/>
</dbReference>
<reference evidence="4" key="1">
    <citation type="submission" date="2017-02" db="EMBL/GenBank/DDBJ databases">
        <authorList>
            <person name="Varghese N."/>
            <person name="Submissions S."/>
        </authorList>
    </citation>
    <scope>NUCLEOTIDE SEQUENCE [LARGE SCALE GENOMIC DNA]</scope>
    <source>
        <strain evidence="4">ATCC 35199</strain>
    </source>
</reference>
<dbReference type="RefSeq" id="WP_079590361.1">
    <property type="nucleotide sequence ID" value="NZ_FUYN01000007.1"/>
</dbReference>
<evidence type="ECO:0000313" key="3">
    <source>
        <dbReference type="EMBL" id="SKB67357.1"/>
    </source>
</evidence>
<proteinExistence type="predicted"/>